<keyword evidence="3" id="KW-1185">Reference proteome</keyword>
<proteinExistence type="predicted"/>
<dbReference type="Pfam" id="PF01636">
    <property type="entry name" value="APH"/>
    <property type="match status" value="1"/>
</dbReference>
<reference evidence="2 3" key="1">
    <citation type="submission" date="2019-04" db="EMBL/GenBank/DDBJ databases">
        <authorList>
            <consortium name="DOE Joint Genome Institute"/>
            <person name="Mondo S."/>
            <person name="Kjaerbolling I."/>
            <person name="Vesth T."/>
            <person name="Frisvad J.C."/>
            <person name="Nybo J.L."/>
            <person name="Theobald S."/>
            <person name="Kildgaard S."/>
            <person name="Isbrandt T."/>
            <person name="Kuo A."/>
            <person name="Sato A."/>
            <person name="Lyhne E.K."/>
            <person name="Kogle M.E."/>
            <person name="Wiebenga A."/>
            <person name="Kun R.S."/>
            <person name="Lubbers R.J."/>
            <person name="Makela M.R."/>
            <person name="Barry K."/>
            <person name="Chovatia M."/>
            <person name="Clum A."/>
            <person name="Daum C."/>
            <person name="Haridas S."/>
            <person name="He G."/>
            <person name="LaButti K."/>
            <person name="Lipzen A."/>
            <person name="Riley R."/>
            <person name="Salamov A."/>
            <person name="Simmons B.A."/>
            <person name="Magnuson J.K."/>
            <person name="Henrissat B."/>
            <person name="Mortensen U.H."/>
            <person name="Larsen T.O."/>
            <person name="Devries R.P."/>
            <person name="Grigoriev I.V."/>
            <person name="Machida M."/>
            <person name="Baker S.E."/>
            <person name="Andersen M.R."/>
            <person name="Cantor M.N."/>
            <person name="Hua S.X."/>
        </authorList>
    </citation>
    <scope>NUCLEOTIDE SEQUENCE [LARGE SCALE GENOMIC DNA]</scope>
    <source>
        <strain evidence="2 3">CBS 119388</strain>
    </source>
</reference>
<dbReference type="GeneID" id="43674046"/>
<dbReference type="InterPro" id="IPR051678">
    <property type="entry name" value="AGP_Transferase"/>
</dbReference>
<dbReference type="InterPro" id="IPR011009">
    <property type="entry name" value="Kinase-like_dom_sf"/>
</dbReference>
<dbReference type="AlphaFoldDB" id="A0A5N7DGT6"/>
<name>A0A5N7DGT6_9EURO</name>
<accession>A0A5N7DGT6</accession>
<dbReference type="PANTHER" id="PTHR21310:SF15">
    <property type="entry name" value="AMINOGLYCOSIDE PHOSPHOTRANSFERASE DOMAIN-CONTAINING PROTEIN"/>
    <property type="match status" value="1"/>
</dbReference>
<organism evidence="2 3">
    <name type="scientific">Aspergillus pseudonomiae</name>
    <dbReference type="NCBI Taxonomy" id="1506151"/>
    <lineage>
        <taxon>Eukaryota</taxon>
        <taxon>Fungi</taxon>
        <taxon>Dikarya</taxon>
        <taxon>Ascomycota</taxon>
        <taxon>Pezizomycotina</taxon>
        <taxon>Eurotiomycetes</taxon>
        <taxon>Eurotiomycetidae</taxon>
        <taxon>Eurotiales</taxon>
        <taxon>Aspergillaceae</taxon>
        <taxon>Aspergillus</taxon>
        <taxon>Aspergillus subgen. Circumdati</taxon>
    </lineage>
</organism>
<sequence>MDTEALPTSNWKDDDFYHRNPFCRRIRDACIDTKSTIGGIHLIRILSFGDVQWIARVQLEPSTPLTTSLLRAEIDTMDLVRARTNIPIPKVFGYEVNDENIVGSAFILMEFLLGSSAMDAEGGYDSHHGQAQLAERRPFYDEVAEIQVQMTSVRLPKIGSIVRRSESSFDVGPIPRLGGPFVTAAEFLKAWARNAKFPFSDQAIREAMNGGPVEEVLSSIRNFPHYLQTVAHKISATNHGPFPIYHPDFYHSNIILDNDFKILVIVDWEGASTVPWELVEPPLLLSLVPPPMDDPNDYDCTGLHKEEESRRRLYERAEYIKCVLRKEEELNMDQKLSQTLLDPGIQGLAHAMKICLDPGKL</sequence>
<feature type="domain" description="Aminoglycoside phosphotransferase" evidence="1">
    <location>
        <begin position="65"/>
        <end position="272"/>
    </location>
</feature>
<dbReference type="PANTHER" id="PTHR21310">
    <property type="entry name" value="AMINOGLYCOSIDE PHOSPHOTRANSFERASE-RELATED-RELATED"/>
    <property type="match status" value="1"/>
</dbReference>
<dbReference type="Gene3D" id="3.30.200.20">
    <property type="entry name" value="Phosphorylase Kinase, domain 1"/>
    <property type="match status" value="1"/>
</dbReference>
<accession>A0A5N6HQW4</accession>
<evidence type="ECO:0000313" key="3">
    <source>
        <dbReference type="Proteomes" id="UP000325579"/>
    </source>
</evidence>
<evidence type="ECO:0000259" key="1">
    <source>
        <dbReference type="Pfam" id="PF01636"/>
    </source>
</evidence>
<dbReference type="EMBL" id="ML736760">
    <property type="protein sequence ID" value="KAE8405504.1"/>
    <property type="molecule type" value="Genomic_DNA"/>
</dbReference>
<dbReference type="SUPFAM" id="SSF56112">
    <property type="entry name" value="Protein kinase-like (PK-like)"/>
    <property type="match status" value="1"/>
</dbReference>
<dbReference type="InterPro" id="IPR002575">
    <property type="entry name" value="Aminoglycoside_PTrfase"/>
</dbReference>
<dbReference type="OrthoDB" id="10003767at2759"/>
<protein>
    <recommendedName>
        <fullName evidence="1">Aminoglycoside phosphotransferase domain-containing protein</fullName>
    </recommendedName>
</protein>
<evidence type="ECO:0000313" key="2">
    <source>
        <dbReference type="EMBL" id="KAE8405504.1"/>
    </source>
</evidence>
<dbReference type="Proteomes" id="UP000325579">
    <property type="component" value="Unassembled WGS sequence"/>
</dbReference>
<dbReference type="RefSeq" id="XP_031942823.1">
    <property type="nucleotide sequence ID" value="XM_032089355.1"/>
</dbReference>
<gene>
    <name evidence="2" type="ORF">BDV37DRAFT_293189</name>
</gene>